<keyword evidence="2 5" id="KW-0547">Nucleotide-binding</keyword>
<dbReference type="FunFam" id="3.30.1490.20:FF:000015">
    <property type="entry name" value="N5-carboxyaminoimidazole ribonucleotide synthase"/>
    <property type="match status" value="1"/>
</dbReference>
<dbReference type="AlphaFoldDB" id="A0A399RP19"/>
<feature type="binding site" evidence="5">
    <location>
        <position position="190"/>
    </location>
    <ligand>
        <name>ATP</name>
        <dbReference type="ChEBI" id="CHEBI:30616"/>
    </ligand>
</feature>
<dbReference type="InterPro" id="IPR011761">
    <property type="entry name" value="ATP-grasp"/>
</dbReference>
<dbReference type="NCBIfam" id="NF004679">
    <property type="entry name" value="PRK06019.1-5"/>
    <property type="match status" value="1"/>
</dbReference>
<proteinExistence type="inferred from homology"/>
<dbReference type="InterPro" id="IPR016185">
    <property type="entry name" value="PreATP-grasp_dom_sf"/>
</dbReference>
<comment type="caution">
    <text evidence="8">The sequence shown here is derived from an EMBL/GenBank/DDBJ whole genome shotgun (WGS) entry which is preliminary data.</text>
</comment>
<dbReference type="InterPro" id="IPR013815">
    <property type="entry name" value="ATP_grasp_subdomain_1"/>
</dbReference>
<feature type="binding site" evidence="5">
    <location>
        <begin position="267"/>
        <end position="268"/>
    </location>
    <ligand>
        <name>ATP</name>
        <dbReference type="ChEBI" id="CHEBI:30616"/>
    </ligand>
</feature>
<evidence type="ECO:0000256" key="4">
    <source>
        <dbReference type="ARBA" id="ARBA00022840"/>
    </source>
</evidence>
<dbReference type="Pfam" id="PF22660">
    <property type="entry name" value="RS_preATP-grasp-like"/>
    <property type="match status" value="1"/>
</dbReference>
<evidence type="ECO:0000256" key="6">
    <source>
        <dbReference type="RuleBase" id="RU361200"/>
    </source>
</evidence>
<keyword evidence="1 5" id="KW-0436">Ligase</keyword>
<dbReference type="Gene3D" id="3.30.1490.20">
    <property type="entry name" value="ATP-grasp fold, A domain"/>
    <property type="match status" value="1"/>
</dbReference>
<keyword evidence="4 5" id="KW-0067">ATP-binding</keyword>
<accession>A0A399RP19</accession>
<dbReference type="EC" id="6.3.4.18" evidence="5 6"/>
<protein>
    <recommendedName>
        <fullName evidence="5 6">N5-carboxyaminoimidazole ribonucleotide synthase</fullName>
        <shortName evidence="5 6">N5-CAIR synthase</shortName>
        <ecNumber evidence="5 6">6.3.4.18</ecNumber>
    </recommendedName>
    <alternativeName>
        <fullName evidence="5 6">5-(carboxyamino)imidazole ribonucleotide synthetase</fullName>
    </alternativeName>
</protein>
<feature type="binding site" evidence="5">
    <location>
        <position position="147"/>
    </location>
    <ligand>
        <name>ATP</name>
        <dbReference type="ChEBI" id="CHEBI:30616"/>
    </ligand>
</feature>
<dbReference type="InterPro" id="IPR003135">
    <property type="entry name" value="ATP-grasp_carboxylate-amine"/>
</dbReference>
<evidence type="ECO:0000313" key="8">
    <source>
        <dbReference type="EMBL" id="RIJ31592.1"/>
    </source>
</evidence>
<evidence type="ECO:0000313" key="9">
    <source>
        <dbReference type="Proteomes" id="UP000265845"/>
    </source>
</evidence>
<dbReference type="SUPFAM" id="SSF51246">
    <property type="entry name" value="Rudiment single hybrid motif"/>
    <property type="match status" value="1"/>
</dbReference>
<dbReference type="HAMAP" id="MF_01928">
    <property type="entry name" value="PurK"/>
    <property type="match status" value="1"/>
</dbReference>
<dbReference type="Gene3D" id="3.40.50.20">
    <property type="match status" value="1"/>
</dbReference>
<dbReference type="Pfam" id="PF02222">
    <property type="entry name" value="ATP-grasp"/>
    <property type="match status" value="1"/>
</dbReference>
<feature type="domain" description="ATP-grasp" evidence="7">
    <location>
        <begin position="111"/>
        <end position="297"/>
    </location>
</feature>
<dbReference type="UniPathway" id="UPA00074">
    <property type="reaction ID" value="UER00942"/>
</dbReference>
<dbReference type="InterPro" id="IPR054350">
    <property type="entry name" value="PurT/PurK_preATP-grasp"/>
</dbReference>
<comment type="pathway">
    <text evidence="5 6">Purine metabolism; IMP biosynthesis via de novo pathway; 5-amino-1-(5-phospho-D-ribosyl)imidazole-4-carboxylate from 5-amino-1-(5-phospho-D-ribosyl)imidazole (N5-CAIR route): step 1/2.</text>
</comment>
<dbReference type="RefSeq" id="WP_119453085.1">
    <property type="nucleotide sequence ID" value="NZ_QWGA01000003.1"/>
</dbReference>
<comment type="catalytic activity">
    <reaction evidence="5 6">
        <text>5-amino-1-(5-phospho-beta-D-ribosyl)imidazole + hydrogencarbonate + ATP = 5-carboxyamino-1-(5-phospho-D-ribosyl)imidazole + ADP + phosphate + 2 H(+)</text>
        <dbReference type="Rhea" id="RHEA:19317"/>
        <dbReference type="ChEBI" id="CHEBI:15378"/>
        <dbReference type="ChEBI" id="CHEBI:17544"/>
        <dbReference type="ChEBI" id="CHEBI:30616"/>
        <dbReference type="ChEBI" id="CHEBI:43474"/>
        <dbReference type="ChEBI" id="CHEBI:58730"/>
        <dbReference type="ChEBI" id="CHEBI:137981"/>
        <dbReference type="ChEBI" id="CHEBI:456216"/>
        <dbReference type="EC" id="6.3.4.18"/>
    </reaction>
</comment>
<comment type="similarity">
    <text evidence="5 6">Belongs to the PurK/PurT family.</text>
</comment>
<reference evidence="8 9" key="1">
    <citation type="submission" date="2018-08" db="EMBL/GenBank/DDBJ databases">
        <title>Henriciella mobilis sp. nov., isolated from seawater.</title>
        <authorList>
            <person name="Cheng H."/>
            <person name="Wu Y.-H."/>
            <person name="Xu X.-W."/>
            <person name="Guo L.-L."/>
        </authorList>
    </citation>
    <scope>NUCLEOTIDE SEQUENCE [LARGE SCALE GENOMIC DNA]</scope>
    <source>
        <strain evidence="8 9">CCUG67844</strain>
    </source>
</reference>
<dbReference type="InterPro" id="IPR005875">
    <property type="entry name" value="PurK"/>
</dbReference>
<dbReference type="GO" id="GO:0046872">
    <property type="term" value="F:metal ion binding"/>
    <property type="evidence" value="ECO:0007669"/>
    <property type="project" value="InterPro"/>
</dbReference>
<keyword evidence="3 5" id="KW-0658">Purine biosynthesis</keyword>
<dbReference type="PANTHER" id="PTHR11609">
    <property type="entry name" value="PURINE BIOSYNTHESIS PROTEIN 6/7, PUR6/7"/>
    <property type="match status" value="1"/>
</dbReference>
<dbReference type="PANTHER" id="PTHR11609:SF5">
    <property type="entry name" value="PHOSPHORIBOSYLAMINOIMIDAZOLE CARBOXYLASE"/>
    <property type="match status" value="1"/>
</dbReference>
<evidence type="ECO:0000259" key="7">
    <source>
        <dbReference type="PROSITE" id="PS50975"/>
    </source>
</evidence>
<feature type="binding site" evidence="5">
    <location>
        <position position="107"/>
    </location>
    <ligand>
        <name>ATP</name>
        <dbReference type="ChEBI" id="CHEBI:30616"/>
    </ligand>
</feature>
<evidence type="ECO:0000256" key="5">
    <source>
        <dbReference type="HAMAP-Rule" id="MF_01928"/>
    </source>
</evidence>
<comment type="function">
    <text evidence="6">Catalyzes the ATP-dependent conversion of 5-aminoimidazole ribonucleotide (AIR) and HCO(3)- to N5-carboxyaminoimidazole ribonucleotide (N5-CAIR).</text>
</comment>
<evidence type="ECO:0000256" key="1">
    <source>
        <dbReference type="ARBA" id="ARBA00022598"/>
    </source>
</evidence>
<evidence type="ECO:0000256" key="2">
    <source>
        <dbReference type="ARBA" id="ARBA00022741"/>
    </source>
</evidence>
<dbReference type="Pfam" id="PF17769">
    <property type="entry name" value="PurK_C"/>
    <property type="match status" value="1"/>
</dbReference>
<dbReference type="EMBL" id="QWGA01000003">
    <property type="protein sequence ID" value="RIJ31592.1"/>
    <property type="molecule type" value="Genomic_DNA"/>
</dbReference>
<dbReference type="OrthoDB" id="9804625at2"/>
<dbReference type="GO" id="GO:0006189">
    <property type="term" value="P:'de novo' IMP biosynthetic process"/>
    <property type="evidence" value="ECO:0007669"/>
    <property type="project" value="UniProtKB-UniRule"/>
</dbReference>
<dbReference type="GO" id="GO:0004638">
    <property type="term" value="F:phosphoribosylaminoimidazole carboxylase activity"/>
    <property type="evidence" value="ECO:0007669"/>
    <property type="project" value="InterPro"/>
</dbReference>
<dbReference type="NCBIfam" id="NF004676">
    <property type="entry name" value="PRK06019.1-2"/>
    <property type="match status" value="1"/>
</dbReference>
<dbReference type="SUPFAM" id="SSF56059">
    <property type="entry name" value="Glutathione synthetase ATP-binding domain-like"/>
    <property type="match status" value="1"/>
</dbReference>
<dbReference type="NCBIfam" id="TIGR01161">
    <property type="entry name" value="purK"/>
    <property type="match status" value="1"/>
</dbReference>
<dbReference type="GO" id="GO:0005524">
    <property type="term" value="F:ATP binding"/>
    <property type="evidence" value="ECO:0007669"/>
    <property type="project" value="UniProtKB-UniRule"/>
</dbReference>
<dbReference type="SUPFAM" id="SSF52440">
    <property type="entry name" value="PreATP-grasp domain"/>
    <property type="match status" value="1"/>
</dbReference>
<dbReference type="PROSITE" id="PS50975">
    <property type="entry name" value="ATP_GRASP"/>
    <property type="match status" value="1"/>
</dbReference>
<feature type="binding site" evidence="5">
    <location>
        <begin position="152"/>
        <end position="158"/>
    </location>
    <ligand>
        <name>ATP</name>
        <dbReference type="ChEBI" id="CHEBI:30616"/>
    </ligand>
</feature>
<name>A0A399RP19_9PROT</name>
<evidence type="ECO:0000256" key="3">
    <source>
        <dbReference type="ARBA" id="ARBA00022755"/>
    </source>
</evidence>
<sequence length="357" mass="37783">MSPLPAGSVIGILGGGQLGRMLAAAAAQLGFDVNIFCPGESPPAARVAAGHWDADYDDETALSDFAENCDVITYEFENIPVASVAYLVSKGTAVRPGVKSLEVSQDRLSEKQFLNAIGIETGKFAPVDSVDELKAALGALGGEGLLKTRRDGYDGKGQVRVKSGDDLAAAYNEIGQAPAILEALVPFEREISVVIARAVDGSMTAFDPSKNDHESGILKRSTVPCGLSDEVIARGRKLAETLATETGHVGVLALELFVLKDGTLLANEMAPRVHNSGHWTPEACATGQFEQHIRAVAGWPLAPVTRHFDAEMENLLGDEALAPPSSYPEGTVLTLYGKRDAKPGRKMGHIVRRTGRA</sequence>
<dbReference type="GO" id="GO:0005829">
    <property type="term" value="C:cytosol"/>
    <property type="evidence" value="ECO:0007669"/>
    <property type="project" value="TreeGrafter"/>
</dbReference>
<dbReference type="InterPro" id="IPR040686">
    <property type="entry name" value="PurK_C"/>
</dbReference>
<feature type="binding site" evidence="5">
    <location>
        <begin position="182"/>
        <end position="185"/>
    </location>
    <ligand>
        <name>ATP</name>
        <dbReference type="ChEBI" id="CHEBI:30616"/>
    </ligand>
</feature>
<dbReference type="InterPro" id="IPR011054">
    <property type="entry name" value="Rudment_hybrid_motif"/>
</dbReference>
<comment type="function">
    <text evidence="5">Catalyzes the ATP-dependent conversion of 5-aminoimidazole ribonucleotide (AIR) and HCO(3)(-) to N5-carboxyaminoimidazole ribonucleotide (N5-CAIR).</text>
</comment>
<dbReference type="Gene3D" id="3.30.470.20">
    <property type="entry name" value="ATP-grasp fold, B domain"/>
    <property type="match status" value="1"/>
</dbReference>
<dbReference type="GO" id="GO:0034028">
    <property type="term" value="F:5-(carboxyamino)imidazole ribonucleotide synthase activity"/>
    <property type="evidence" value="ECO:0007669"/>
    <property type="project" value="UniProtKB-UniRule"/>
</dbReference>
<organism evidence="8 9">
    <name type="scientific">Henriciella algicola</name>
    <dbReference type="NCBI Taxonomy" id="1608422"/>
    <lineage>
        <taxon>Bacteria</taxon>
        <taxon>Pseudomonadati</taxon>
        <taxon>Pseudomonadota</taxon>
        <taxon>Alphaproteobacteria</taxon>
        <taxon>Hyphomonadales</taxon>
        <taxon>Hyphomonadaceae</taxon>
        <taxon>Henriciella</taxon>
    </lineage>
</organism>
<dbReference type="Proteomes" id="UP000265845">
    <property type="component" value="Unassembled WGS sequence"/>
</dbReference>
<keyword evidence="9" id="KW-1185">Reference proteome</keyword>
<gene>
    <name evidence="5 6" type="primary">purK</name>
    <name evidence="8" type="ORF">D1222_04935</name>
</gene>
<feature type="binding site" evidence="5">
    <location>
        <position position="213"/>
    </location>
    <ligand>
        <name>ATP</name>
        <dbReference type="ChEBI" id="CHEBI:30616"/>
    </ligand>
</feature>
<comment type="subunit">
    <text evidence="5 6">Homodimer.</text>
</comment>